<feature type="domain" description="HTH araC/xylS-type" evidence="5">
    <location>
        <begin position="393"/>
        <end position="496"/>
    </location>
</feature>
<keyword evidence="1" id="KW-0805">Transcription regulation</keyword>
<keyword evidence="4" id="KW-0472">Membrane</keyword>
<reference evidence="6 7" key="1">
    <citation type="journal article" date="2009" name="J. Bacteriol.">
        <title>Complete genome sequence of Robiginitalea biformata HTCC2501.</title>
        <authorList>
            <person name="Oh H.M."/>
            <person name="Giovannoni S.J."/>
            <person name="Lee K."/>
            <person name="Ferriera S."/>
            <person name="Johnson J."/>
            <person name="Cho J.C."/>
        </authorList>
    </citation>
    <scope>NUCLEOTIDE SEQUENCE [LARGE SCALE GENOMIC DNA]</scope>
    <source>
        <strain evidence="7">ATCC BAA-864 / HTCC2501 / KCTC 12146</strain>
    </source>
</reference>
<protein>
    <submittedName>
        <fullName evidence="6">Transcriptional regulator, AraC family protein</fullName>
    </submittedName>
</protein>
<dbReference type="PANTHER" id="PTHR43280">
    <property type="entry name" value="ARAC-FAMILY TRANSCRIPTIONAL REGULATOR"/>
    <property type="match status" value="1"/>
</dbReference>
<evidence type="ECO:0000256" key="1">
    <source>
        <dbReference type="ARBA" id="ARBA00023015"/>
    </source>
</evidence>
<feature type="transmembrane region" description="Helical" evidence="4">
    <location>
        <begin position="221"/>
        <end position="240"/>
    </location>
</feature>
<dbReference type="GO" id="GO:0003700">
    <property type="term" value="F:DNA-binding transcription factor activity"/>
    <property type="evidence" value="ECO:0007669"/>
    <property type="project" value="InterPro"/>
</dbReference>
<dbReference type="eggNOG" id="COG2207">
    <property type="taxonomic scope" value="Bacteria"/>
</dbReference>
<evidence type="ECO:0000313" key="7">
    <source>
        <dbReference type="Proteomes" id="UP000009049"/>
    </source>
</evidence>
<keyword evidence="7" id="KW-1185">Reference proteome</keyword>
<dbReference type="PROSITE" id="PS00041">
    <property type="entry name" value="HTH_ARAC_FAMILY_1"/>
    <property type="match status" value="1"/>
</dbReference>
<feature type="transmembrane region" description="Helical" evidence="4">
    <location>
        <begin position="309"/>
        <end position="330"/>
    </location>
</feature>
<dbReference type="SMART" id="SM00342">
    <property type="entry name" value="HTH_ARAC"/>
    <property type="match status" value="1"/>
</dbReference>
<accession>A4CMH4</accession>
<evidence type="ECO:0000259" key="5">
    <source>
        <dbReference type="PROSITE" id="PS01124"/>
    </source>
</evidence>
<keyword evidence="4" id="KW-1133">Transmembrane helix</keyword>
<dbReference type="PANTHER" id="PTHR43280:SF29">
    <property type="entry name" value="ARAC-FAMILY TRANSCRIPTIONAL REGULATOR"/>
    <property type="match status" value="1"/>
</dbReference>
<feature type="transmembrane region" description="Helical" evidence="4">
    <location>
        <begin position="127"/>
        <end position="150"/>
    </location>
</feature>
<feature type="transmembrane region" description="Helical" evidence="4">
    <location>
        <begin position="336"/>
        <end position="356"/>
    </location>
</feature>
<evidence type="ECO:0000256" key="3">
    <source>
        <dbReference type="ARBA" id="ARBA00023163"/>
    </source>
</evidence>
<dbReference type="SUPFAM" id="SSF46689">
    <property type="entry name" value="Homeodomain-like"/>
    <property type="match status" value="1"/>
</dbReference>
<dbReference type="EMBL" id="CP001712">
    <property type="protein sequence ID" value="EAR14866.1"/>
    <property type="molecule type" value="Genomic_DNA"/>
</dbReference>
<dbReference type="AlphaFoldDB" id="A4CMH4"/>
<dbReference type="HOGENOM" id="CLU_041408_3_0_10"/>
<keyword evidence="3" id="KW-0804">Transcription</keyword>
<sequence>MIILAVCGFQGYPTDPIDLNAYSIPETLFLQQSDTVLSGAEQERTLRETVRFYETALAGNAAADSTRALRHLAFSYAQLEEAGKAAEYLRKYLHSEFRPAVLGSVFFDPVRESPEFRRVQETYTPRLSAWTFIYLYVGLIGFYIAAILFLHRRIDQTARLLVGSFVFIHSVFILHICLVISNYQFEFPHSYLMSTGFSFLYGPLLYMYFKRTTQNYRFRPADLLHLLPTVLLLLLLIPIYNQSGGEKLGLMLDRVRNGINPSDSANLVLIVSAKLGSLMLYGWLIRREFIRKLRREAEPGLKTRWMRNIYRIHVAYIVCYAIYGTLIIYQETPGGLLYHAQVLAMSLMVLYVGYFASLRPQVFSLGLSLDKPIFGKYKKSGLTESLSCELRDKLLILFDRDEIYRENDLNLETLAERMETTRHNASQVINEHFRLSFHELVNKYRIEQAKQLLLTDYQGNLNIIDIAYEVGYNNKVTFNKAFKKDTQLTPSQYQAQRRELHVKEA</sequence>
<organism evidence="6 7">
    <name type="scientific">Robiginitalea biformata (strain ATCC BAA-864 / DSM 15991 / KCTC 12146 / HTCC2501)</name>
    <dbReference type="NCBI Taxonomy" id="313596"/>
    <lineage>
        <taxon>Bacteria</taxon>
        <taxon>Pseudomonadati</taxon>
        <taxon>Bacteroidota</taxon>
        <taxon>Flavobacteriia</taxon>
        <taxon>Flavobacteriales</taxon>
        <taxon>Flavobacteriaceae</taxon>
        <taxon>Robiginitalea</taxon>
    </lineage>
</organism>
<evidence type="ECO:0000256" key="2">
    <source>
        <dbReference type="ARBA" id="ARBA00023125"/>
    </source>
</evidence>
<dbReference type="InterPro" id="IPR018060">
    <property type="entry name" value="HTH_AraC"/>
</dbReference>
<dbReference type="STRING" id="313596.RB2501_11087"/>
<dbReference type="Proteomes" id="UP000009049">
    <property type="component" value="Chromosome"/>
</dbReference>
<dbReference type="PROSITE" id="PS01124">
    <property type="entry name" value="HTH_ARAC_FAMILY_2"/>
    <property type="match status" value="1"/>
</dbReference>
<dbReference type="KEGG" id="rbi:RB2501_11087"/>
<feature type="transmembrane region" description="Helical" evidence="4">
    <location>
        <begin position="265"/>
        <end position="285"/>
    </location>
</feature>
<keyword evidence="4" id="KW-0812">Transmembrane</keyword>
<dbReference type="InterPro" id="IPR009057">
    <property type="entry name" value="Homeodomain-like_sf"/>
</dbReference>
<keyword evidence="2" id="KW-0238">DNA-binding</keyword>
<feature type="transmembrane region" description="Helical" evidence="4">
    <location>
        <begin position="191"/>
        <end position="209"/>
    </location>
</feature>
<feature type="transmembrane region" description="Helical" evidence="4">
    <location>
        <begin position="162"/>
        <end position="185"/>
    </location>
</feature>
<dbReference type="GO" id="GO:0043565">
    <property type="term" value="F:sequence-specific DNA binding"/>
    <property type="evidence" value="ECO:0007669"/>
    <property type="project" value="InterPro"/>
</dbReference>
<dbReference type="Gene3D" id="1.10.10.60">
    <property type="entry name" value="Homeodomain-like"/>
    <property type="match status" value="1"/>
</dbReference>
<dbReference type="RefSeq" id="WP_015754187.1">
    <property type="nucleotide sequence ID" value="NC_013222.1"/>
</dbReference>
<gene>
    <name evidence="6" type="ordered locus">RB2501_11087</name>
</gene>
<dbReference type="InterPro" id="IPR018062">
    <property type="entry name" value="HTH_AraC-typ_CS"/>
</dbReference>
<evidence type="ECO:0000313" key="6">
    <source>
        <dbReference type="EMBL" id="EAR14866.1"/>
    </source>
</evidence>
<evidence type="ECO:0000256" key="4">
    <source>
        <dbReference type="SAM" id="Phobius"/>
    </source>
</evidence>
<dbReference type="Pfam" id="PF12833">
    <property type="entry name" value="HTH_18"/>
    <property type="match status" value="1"/>
</dbReference>
<name>A4CMH4_ROBBH</name>
<proteinExistence type="predicted"/>